<dbReference type="EMBL" id="BAAATA010000020">
    <property type="protein sequence ID" value="GAA2495861.1"/>
    <property type="molecule type" value="Genomic_DNA"/>
</dbReference>
<protein>
    <submittedName>
        <fullName evidence="1">Uncharacterized protein</fullName>
    </submittedName>
</protein>
<keyword evidence="2" id="KW-1185">Reference proteome</keyword>
<name>A0ABP5ZGD3_9ACTN</name>
<reference evidence="2" key="1">
    <citation type="journal article" date="2019" name="Int. J. Syst. Evol. Microbiol.">
        <title>The Global Catalogue of Microorganisms (GCM) 10K type strain sequencing project: providing services to taxonomists for standard genome sequencing and annotation.</title>
        <authorList>
            <consortium name="The Broad Institute Genomics Platform"/>
            <consortium name="The Broad Institute Genome Sequencing Center for Infectious Disease"/>
            <person name="Wu L."/>
            <person name="Ma J."/>
        </authorList>
    </citation>
    <scope>NUCLEOTIDE SEQUENCE [LARGE SCALE GENOMIC DNA]</scope>
    <source>
        <strain evidence="2">JCM 6307</strain>
    </source>
</reference>
<proteinExistence type="predicted"/>
<evidence type="ECO:0000313" key="2">
    <source>
        <dbReference type="Proteomes" id="UP001501358"/>
    </source>
</evidence>
<evidence type="ECO:0000313" key="1">
    <source>
        <dbReference type="EMBL" id="GAA2495861.1"/>
    </source>
</evidence>
<sequence>MSSMTVDDFRTFFIFRTTSAVSLTLESFSVRLRERDPEAFTRIWRSDLTGTDSLSFSFHHDDADHDGLLSLDDPPTVGVKYVTAAEAAVFAAWLRNAVLEPNTPVDFTVEQALEMEMPWQPLPTTPRQIHDALTSFAQAVLDTGGS</sequence>
<comment type="caution">
    <text evidence="1">The sequence shown here is derived from an EMBL/GenBank/DDBJ whole genome shotgun (WGS) entry which is preliminary data.</text>
</comment>
<organism evidence="1 2">
    <name type="scientific">Streptomyces thermolineatus</name>
    <dbReference type="NCBI Taxonomy" id="44033"/>
    <lineage>
        <taxon>Bacteria</taxon>
        <taxon>Bacillati</taxon>
        <taxon>Actinomycetota</taxon>
        <taxon>Actinomycetes</taxon>
        <taxon>Kitasatosporales</taxon>
        <taxon>Streptomycetaceae</taxon>
        <taxon>Streptomyces</taxon>
    </lineage>
</organism>
<gene>
    <name evidence="1" type="ORF">GCM10010406_35170</name>
</gene>
<dbReference type="RefSeq" id="WP_344384140.1">
    <property type="nucleotide sequence ID" value="NZ_BAAATA010000020.1"/>
</dbReference>
<dbReference type="Proteomes" id="UP001501358">
    <property type="component" value="Unassembled WGS sequence"/>
</dbReference>
<accession>A0ABP5ZGD3</accession>